<dbReference type="Proteomes" id="UP000009231">
    <property type="component" value="Chromosome"/>
</dbReference>
<dbReference type="KEGG" id="mew:MSWAN_1335"/>
<reference evidence="3 4" key="1">
    <citation type="journal article" date="2014" name="Int. J. Syst. Evol. Microbiol.">
        <title>Methanobacterium paludis sp. nov. and a novel strain of Methanobacterium lacus isolated from northern peatlands.</title>
        <authorList>
            <person name="Cadillo-Quiroz H."/>
            <person name="Brauer S.L."/>
            <person name="Goodson N."/>
            <person name="Yavitt J.B."/>
            <person name="Zinder S.H."/>
        </authorList>
    </citation>
    <scope>NUCLEOTIDE SEQUENCE [LARGE SCALE GENOMIC DNA]</scope>
    <source>
        <strain evidence="4">DSM 25820 / JCM 18151 / SWAN1</strain>
    </source>
</reference>
<sequence>MLGDFLKFGIGFSSKEDSKSAAVEAINTALKSFRVFEDPVFSMIFTTAGYDQEAVVKTAKELLGNSKFAGICGGGILTSHGMLDQGVGVLTVAGKLKAETTLQICGNTDPREVGETAGRDLLKSGISEGTVFIFPESLSKNISEMITGLYNIMGPDYTYVGGGSGDNFNSKNSYQFTDEGAEEGALAVALVDGLSIKTCLGHGWKPKMVPLIMNQVHDKRIFEINGRTAWDIYCEEADAFNPYELKKYGIPNPLGFPDLSGNYLIRDPIEINPDGSMDFITEISRYSVGYLMEADLEAILQNTREVALRTLKSGKKPSFVLVFNCLFRYNIVNREFKEEFDVLKDVFGEDVPIFGVLTFGEVGSYFDVPILQNKSLIITAVYDDMGD</sequence>
<dbReference type="AlphaFoldDB" id="F6D6R7"/>
<dbReference type="Pfam" id="PF08495">
    <property type="entry name" value="FIST"/>
    <property type="match status" value="1"/>
</dbReference>
<proteinExistence type="predicted"/>
<evidence type="ECO:0000313" key="4">
    <source>
        <dbReference type="Proteomes" id="UP000009231"/>
    </source>
</evidence>
<dbReference type="InterPro" id="IPR013702">
    <property type="entry name" value="FIST_domain_N"/>
</dbReference>
<keyword evidence="4" id="KW-1185">Reference proteome</keyword>
<evidence type="ECO:0000313" key="3">
    <source>
        <dbReference type="EMBL" id="AEG18350.1"/>
    </source>
</evidence>
<dbReference type="PANTHER" id="PTHR40252:SF2">
    <property type="entry name" value="BLR0328 PROTEIN"/>
    <property type="match status" value="1"/>
</dbReference>
<accession>F6D6R7</accession>
<evidence type="ECO:0000259" key="1">
    <source>
        <dbReference type="SMART" id="SM00897"/>
    </source>
</evidence>
<feature type="domain" description="FIST" evidence="1">
    <location>
        <begin position="38"/>
        <end position="228"/>
    </location>
</feature>
<name>F6D6R7_METPW</name>
<dbReference type="InterPro" id="IPR019494">
    <property type="entry name" value="FIST_C"/>
</dbReference>
<evidence type="ECO:0000259" key="2">
    <source>
        <dbReference type="SMART" id="SM01204"/>
    </source>
</evidence>
<dbReference type="EMBL" id="CP002772">
    <property type="protein sequence ID" value="AEG18350.1"/>
    <property type="molecule type" value="Genomic_DNA"/>
</dbReference>
<dbReference type="SMART" id="SM00897">
    <property type="entry name" value="FIST"/>
    <property type="match status" value="1"/>
</dbReference>
<feature type="domain" description="FIST C-domain" evidence="2">
    <location>
        <begin position="229"/>
        <end position="365"/>
    </location>
</feature>
<protein>
    <recommendedName>
        <fullName evidence="5">FIST C domain-containing protein</fullName>
    </recommendedName>
</protein>
<dbReference type="STRING" id="868131.MSWAN_1335"/>
<dbReference type="Pfam" id="PF10442">
    <property type="entry name" value="FIST_C"/>
    <property type="match status" value="1"/>
</dbReference>
<evidence type="ECO:0008006" key="5">
    <source>
        <dbReference type="Google" id="ProtNLM"/>
    </source>
</evidence>
<gene>
    <name evidence="3" type="ordered locus">MSWAN_1335</name>
</gene>
<dbReference type="eggNOG" id="arCOG02838">
    <property type="taxonomic scope" value="Archaea"/>
</dbReference>
<dbReference type="SMART" id="SM01204">
    <property type="entry name" value="FIST_C"/>
    <property type="match status" value="1"/>
</dbReference>
<dbReference type="HOGENOM" id="CLU_052774_2_0_2"/>
<organism evidence="3 4">
    <name type="scientific">Methanobacterium paludis (strain DSM 25820 / JCM 18151 / SWAN1)</name>
    <dbReference type="NCBI Taxonomy" id="868131"/>
    <lineage>
        <taxon>Archaea</taxon>
        <taxon>Methanobacteriati</taxon>
        <taxon>Methanobacteriota</taxon>
        <taxon>Methanomada group</taxon>
        <taxon>Methanobacteria</taxon>
        <taxon>Methanobacteriales</taxon>
        <taxon>Methanobacteriaceae</taxon>
        <taxon>Methanobacterium</taxon>
    </lineage>
</organism>
<dbReference type="PANTHER" id="PTHR40252">
    <property type="entry name" value="BLR0328 PROTEIN"/>
    <property type="match status" value="1"/>
</dbReference>